<comment type="caution">
    <text evidence="8">The sequence shown here is derived from an EMBL/GenBank/DDBJ whole genome shotgun (WGS) entry which is preliminary data.</text>
</comment>
<evidence type="ECO:0000259" key="7">
    <source>
        <dbReference type="Pfam" id="PF13354"/>
    </source>
</evidence>
<dbReference type="InterPro" id="IPR012338">
    <property type="entry name" value="Beta-lactam/transpept-like"/>
</dbReference>
<dbReference type="EC" id="3.5.2.6" evidence="2 5"/>
<organism evidence="8 9">
    <name type="scientific">Arenivirga flava</name>
    <dbReference type="NCBI Taxonomy" id="1930060"/>
    <lineage>
        <taxon>Bacteria</taxon>
        <taxon>Bacillati</taxon>
        <taxon>Actinomycetota</taxon>
        <taxon>Actinomycetes</taxon>
        <taxon>Micrococcales</taxon>
        <taxon>Microbacteriaceae</taxon>
        <taxon>Arenivirga</taxon>
    </lineage>
</organism>
<dbReference type="GO" id="GO:0046677">
    <property type="term" value="P:response to antibiotic"/>
    <property type="evidence" value="ECO:0007669"/>
    <property type="project" value="UniProtKB-UniRule"/>
</dbReference>
<feature type="region of interest" description="Disordered" evidence="6">
    <location>
        <begin position="105"/>
        <end position="124"/>
    </location>
</feature>
<evidence type="ECO:0000256" key="5">
    <source>
        <dbReference type="RuleBase" id="RU361140"/>
    </source>
</evidence>
<dbReference type="Proteomes" id="UP001157160">
    <property type="component" value="Unassembled WGS sequence"/>
</dbReference>
<dbReference type="InterPro" id="IPR045155">
    <property type="entry name" value="Beta-lactam_cat"/>
</dbReference>
<evidence type="ECO:0000256" key="6">
    <source>
        <dbReference type="SAM" id="MobiDB-lite"/>
    </source>
</evidence>
<dbReference type="InterPro" id="IPR023650">
    <property type="entry name" value="Beta-lactam_class-A_AS"/>
</dbReference>
<keyword evidence="3 5" id="KW-0378">Hydrolase</keyword>
<comment type="similarity">
    <text evidence="1 5">Belongs to the class-A beta-lactamase family.</text>
</comment>
<sequence length="232" mass="24440">MIEYAADERFGYASTHKALSAAAVLAATTPEEYAAEVPIEPGSLVEYSPITQEHVGGTMTLAEIADAAVRYSDNAAGNVLLDRLGGPEGFEQWLRGIGDETTLPDRRETELNDVAPGDDRDTSTPRALATSLRAVAVDDALDEDDRETLVELLVGNTTGDDLIRAGLPDGWTVGDKTGSAAYGTRNDIAVAWPAEGEPPLVLAVLSQRGEPDADHDDELIAEAARLVVGALG</sequence>
<dbReference type="PROSITE" id="PS00146">
    <property type="entry name" value="BETA_LACTAMASE_A"/>
    <property type="match status" value="1"/>
</dbReference>
<dbReference type="SUPFAM" id="SSF56601">
    <property type="entry name" value="beta-lactamase/transpeptidase-like"/>
    <property type="match status" value="1"/>
</dbReference>
<gene>
    <name evidence="8" type="ORF">GCM10025874_21690</name>
</gene>
<dbReference type="PANTHER" id="PTHR35333:SF3">
    <property type="entry name" value="BETA-LACTAMASE-TYPE TRANSPEPTIDASE FOLD CONTAINING PROTEIN"/>
    <property type="match status" value="1"/>
</dbReference>
<evidence type="ECO:0000313" key="8">
    <source>
        <dbReference type="EMBL" id="GMA28916.1"/>
    </source>
</evidence>
<protein>
    <recommendedName>
        <fullName evidence="2 5">Beta-lactamase</fullName>
        <ecNumber evidence="2 5">3.5.2.6</ecNumber>
    </recommendedName>
</protein>
<evidence type="ECO:0000313" key="9">
    <source>
        <dbReference type="Proteomes" id="UP001157160"/>
    </source>
</evidence>
<evidence type="ECO:0000256" key="2">
    <source>
        <dbReference type="ARBA" id="ARBA00012865"/>
    </source>
</evidence>
<proteinExistence type="inferred from homology"/>
<dbReference type="Pfam" id="PF13354">
    <property type="entry name" value="Beta-lactamase2"/>
    <property type="match status" value="1"/>
</dbReference>
<keyword evidence="4 5" id="KW-0046">Antibiotic resistance</keyword>
<dbReference type="GO" id="GO:0030655">
    <property type="term" value="P:beta-lactam antibiotic catabolic process"/>
    <property type="evidence" value="ECO:0007669"/>
    <property type="project" value="InterPro"/>
</dbReference>
<keyword evidence="9" id="KW-1185">Reference proteome</keyword>
<dbReference type="PRINTS" id="PR00118">
    <property type="entry name" value="BLACTAMASEA"/>
</dbReference>
<dbReference type="PANTHER" id="PTHR35333">
    <property type="entry name" value="BETA-LACTAMASE"/>
    <property type="match status" value="1"/>
</dbReference>
<evidence type="ECO:0000256" key="1">
    <source>
        <dbReference type="ARBA" id="ARBA00009009"/>
    </source>
</evidence>
<evidence type="ECO:0000256" key="3">
    <source>
        <dbReference type="ARBA" id="ARBA00022801"/>
    </source>
</evidence>
<dbReference type="InterPro" id="IPR000871">
    <property type="entry name" value="Beta-lactam_class-A"/>
</dbReference>
<dbReference type="NCBIfam" id="NF033103">
    <property type="entry name" value="bla_class_A"/>
    <property type="match status" value="1"/>
</dbReference>
<comment type="catalytic activity">
    <reaction evidence="5">
        <text>a beta-lactam + H2O = a substituted beta-amino acid</text>
        <dbReference type="Rhea" id="RHEA:20401"/>
        <dbReference type="ChEBI" id="CHEBI:15377"/>
        <dbReference type="ChEBI" id="CHEBI:35627"/>
        <dbReference type="ChEBI" id="CHEBI:140347"/>
        <dbReference type="EC" id="3.5.2.6"/>
    </reaction>
</comment>
<accession>A0AA37UKG2</accession>
<dbReference type="AlphaFoldDB" id="A0AA37UKG2"/>
<dbReference type="EMBL" id="BSUL01000001">
    <property type="protein sequence ID" value="GMA28916.1"/>
    <property type="molecule type" value="Genomic_DNA"/>
</dbReference>
<reference evidence="8 9" key="1">
    <citation type="journal article" date="2014" name="Int. J. Syst. Evol. Microbiol.">
        <title>Complete genome sequence of Corynebacterium casei LMG S-19264T (=DSM 44701T), isolated from a smear-ripened cheese.</title>
        <authorList>
            <consortium name="US DOE Joint Genome Institute (JGI-PGF)"/>
            <person name="Walter F."/>
            <person name="Albersmeier A."/>
            <person name="Kalinowski J."/>
            <person name="Ruckert C."/>
        </authorList>
    </citation>
    <scope>NUCLEOTIDE SEQUENCE [LARGE SCALE GENOMIC DNA]</scope>
    <source>
        <strain evidence="8 9">NBRC 112289</strain>
    </source>
</reference>
<dbReference type="Gene3D" id="3.40.710.10">
    <property type="entry name" value="DD-peptidase/beta-lactamase superfamily"/>
    <property type="match status" value="1"/>
</dbReference>
<feature type="domain" description="Beta-lactamase class A catalytic" evidence="7">
    <location>
        <begin position="2"/>
        <end position="205"/>
    </location>
</feature>
<name>A0AA37UKG2_9MICO</name>
<dbReference type="GO" id="GO:0008800">
    <property type="term" value="F:beta-lactamase activity"/>
    <property type="evidence" value="ECO:0007669"/>
    <property type="project" value="UniProtKB-UniRule"/>
</dbReference>
<evidence type="ECO:0000256" key="4">
    <source>
        <dbReference type="ARBA" id="ARBA00023251"/>
    </source>
</evidence>